<protein>
    <submittedName>
        <fullName evidence="1">Uncharacterized protein</fullName>
    </submittedName>
</protein>
<reference evidence="1" key="1">
    <citation type="submission" date="2020-03" db="EMBL/GenBank/DDBJ databases">
        <title>The deep terrestrial virosphere.</title>
        <authorList>
            <person name="Holmfeldt K."/>
            <person name="Nilsson E."/>
            <person name="Simone D."/>
            <person name="Lopez-Fernandez M."/>
            <person name="Wu X."/>
            <person name="de Brujin I."/>
            <person name="Lundin D."/>
            <person name="Andersson A."/>
            <person name="Bertilsson S."/>
            <person name="Dopson M."/>
        </authorList>
    </citation>
    <scope>NUCLEOTIDE SEQUENCE</scope>
    <source>
        <strain evidence="1">TM448A00660</strain>
        <strain evidence="2">TM448B01027</strain>
    </source>
</reference>
<organism evidence="1">
    <name type="scientific">viral metagenome</name>
    <dbReference type="NCBI Taxonomy" id="1070528"/>
    <lineage>
        <taxon>unclassified sequences</taxon>
        <taxon>metagenomes</taxon>
        <taxon>organismal metagenomes</taxon>
    </lineage>
</organism>
<gene>
    <name evidence="1" type="ORF">TM448A00660_0009</name>
    <name evidence="2" type="ORF">TM448B01027_0017</name>
</gene>
<evidence type="ECO:0000313" key="1">
    <source>
        <dbReference type="EMBL" id="QJA47353.1"/>
    </source>
</evidence>
<dbReference type="EMBL" id="MT144040">
    <property type="protein sequence ID" value="QJA47353.1"/>
    <property type="molecule type" value="Genomic_DNA"/>
</dbReference>
<evidence type="ECO:0000313" key="2">
    <source>
        <dbReference type="EMBL" id="QJH97536.1"/>
    </source>
</evidence>
<dbReference type="EMBL" id="MT144690">
    <property type="protein sequence ID" value="QJH97536.1"/>
    <property type="molecule type" value="Genomic_DNA"/>
</dbReference>
<sequence length="141" mass="16823">MSVQQTNRLIYEEVNSLLKNGPLKPKNKIHQVDWRKGYIKGNIIVCEDQGYHMVLHVRRRALEACGHAHWRKCRYCKMHSDPVTMASSLDRSGYPVYAHFECVAQVQRMLRKDPKNKKCANEKRRLYRQMIRKMKKLYFIS</sequence>
<proteinExistence type="predicted"/>
<accession>A0A6H1ZHF5</accession>
<dbReference type="AlphaFoldDB" id="A0A6H1ZHF5"/>
<name>A0A6H1ZHF5_9ZZZZ</name>